<sequence>MHTNINQFLGRNSPFYEPPLNFSQMNKSLVYHLQKPHHELENRRTVNLGHHFVDLEDYYEQLSSSYAIQLQERTFNRAPIFSKKDAVRWSNHYFLHMSHTKKNQKSINSLTSIEITVSQSDGIVQIDSTSCTNQQEQLPLYSSTPRLLSPSSSTQQEQISSSSLESPQLLSPSSKRRQEQISSSLPKSPKLLLSSSSEHQQEKVVSSLLESPLSLFSSSNKPIPNTVDISCSCNEPPSQPKLAIYPLSKHNRSFRSQWFSQFRWLEYSIQADAAYCYYCRHFNTRTNFNNRNQSDAFVRGFNSWKHACSTNQGFLKHQYSKSHIQAHVNFEEYISRKNSASSILQVIDRSRTEIIKQNRQKLAKIVSALHLCCRQMIAIRGHLESESSANRGNFIELLNWASGTDPIASSILNDSAKNSTYFSPYIQNELISLLALHIRQQISEKERSLNYARRCVFSLMVDESRDVSGHEQLSIVLRVVDIEIKTSDENQLTPLFKEYFLGFVKLDEFDAQTLTDEIVKFLSSLNIDLYYCIAMCFDGASVLSGKHAGVQALLRQQHIPNAIDVHCYAHKLNLVICNVTKSVPYLSEFYSIISKIYTYFHTSSVTNETFKKIQQQLKIDCSILSITTIKKWTETRWDSRWTSIQSVIENYKALNQSLEELVDEGTERSIDARGLLLALKEQLFVVTIFILHRLLGKIKILSDQLKSKSIDFGKAHTLISAVINQINKLRSEEEFSRLFGQITAFCVENNIDLDVKVKQRRQRTISTRFKNCSVTSTIGQREEIDNDSKYRDFIFYPVIDSILVEMNDRFSKSNMEILRGISSLSLDSSTFLEVKELTDLFTMLQCDIVSLSNEAEVLKPMLKQSKSKDIVDLYFEVLPLQQAFPTIIHLLIGAMTIPVSSTTTERTFSKMKLIKTSARNTMSDDRLSDLSLLAIERDFVVDNEKIIDAFAIQNKNSRILLK</sequence>
<feature type="compositionally biased region" description="Low complexity" evidence="1">
    <location>
        <begin position="143"/>
        <end position="173"/>
    </location>
</feature>
<feature type="compositionally biased region" description="Low complexity" evidence="1">
    <location>
        <begin position="182"/>
        <end position="197"/>
    </location>
</feature>
<name>A0A819TH34_9BILA</name>
<dbReference type="SUPFAM" id="SSF53098">
    <property type="entry name" value="Ribonuclease H-like"/>
    <property type="match status" value="1"/>
</dbReference>
<dbReference type="InterPro" id="IPR006580">
    <property type="entry name" value="Znf_TTF"/>
</dbReference>
<dbReference type="Pfam" id="PF14291">
    <property type="entry name" value="DUF4371"/>
    <property type="match status" value="1"/>
</dbReference>
<dbReference type="InterPro" id="IPR012337">
    <property type="entry name" value="RNaseH-like_sf"/>
</dbReference>
<gene>
    <name evidence="3" type="ORF">OVN521_LOCUS19539</name>
    <name evidence="4" type="ORF">UXM345_LOCUS23031</name>
</gene>
<evidence type="ECO:0000256" key="1">
    <source>
        <dbReference type="SAM" id="MobiDB-lite"/>
    </source>
</evidence>
<dbReference type="PANTHER" id="PTHR45749">
    <property type="match status" value="1"/>
</dbReference>
<organism evidence="3 5">
    <name type="scientific">Rotaria magnacalcarata</name>
    <dbReference type="NCBI Taxonomy" id="392030"/>
    <lineage>
        <taxon>Eukaryota</taxon>
        <taxon>Metazoa</taxon>
        <taxon>Spiralia</taxon>
        <taxon>Gnathifera</taxon>
        <taxon>Rotifera</taxon>
        <taxon>Eurotatoria</taxon>
        <taxon>Bdelloidea</taxon>
        <taxon>Philodinida</taxon>
        <taxon>Philodinidae</taxon>
        <taxon>Rotaria</taxon>
    </lineage>
</organism>
<accession>A0A819TH34</accession>
<feature type="domain" description="TTF-type" evidence="2">
    <location>
        <begin position="250"/>
        <end position="340"/>
    </location>
</feature>
<evidence type="ECO:0000313" key="3">
    <source>
        <dbReference type="EMBL" id="CAF4077032.1"/>
    </source>
</evidence>
<dbReference type="GO" id="GO:0046983">
    <property type="term" value="F:protein dimerization activity"/>
    <property type="evidence" value="ECO:0007669"/>
    <property type="project" value="InterPro"/>
</dbReference>
<dbReference type="SMART" id="SM00597">
    <property type="entry name" value="ZnF_TTF"/>
    <property type="match status" value="1"/>
</dbReference>
<comment type="caution">
    <text evidence="3">The sequence shown here is derived from an EMBL/GenBank/DDBJ whole genome shotgun (WGS) entry which is preliminary data.</text>
</comment>
<dbReference type="EMBL" id="CAJOBF010003894">
    <property type="protein sequence ID" value="CAF4114440.1"/>
    <property type="molecule type" value="Genomic_DNA"/>
</dbReference>
<dbReference type="Pfam" id="PF05699">
    <property type="entry name" value="Dimer_Tnp_hAT"/>
    <property type="match status" value="1"/>
</dbReference>
<feature type="region of interest" description="Disordered" evidence="1">
    <location>
        <begin position="143"/>
        <end position="197"/>
    </location>
</feature>
<dbReference type="AlphaFoldDB" id="A0A819TH34"/>
<proteinExistence type="predicted"/>
<evidence type="ECO:0000259" key="2">
    <source>
        <dbReference type="SMART" id="SM00597"/>
    </source>
</evidence>
<keyword evidence="5" id="KW-1185">Reference proteome</keyword>
<dbReference type="InterPro" id="IPR008906">
    <property type="entry name" value="HATC_C_dom"/>
</dbReference>
<evidence type="ECO:0000313" key="4">
    <source>
        <dbReference type="EMBL" id="CAF4114440.1"/>
    </source>
</evidence>
<dbReference type="EMBL" id="CAJOBG010003707">
    <property type="protein sequence ID" value="CAF4077032.1"/>
    <property type="molecule type" value="Genomic_DNA"/>
</dbReference>
<dbReference type="Proteomes" id="UP000663866">
    <property type="component" value="Unassembled WGS sequence"/>
</dbReference>
<evidence type="ECO:0000313" key="5">
    <source>
        <dbReference type="Proteomes" id="UP000663866"/>
    </source>
</evidence>
<dbReference type="Proteomes" id="UP000663842">
    <property type="component" value="Unassembled WGS sequence"/>
</dbReference>
<dbReference type="InterPro" id="IPR025398">
    <property type="entry name" value="DUF4371"/>
</dbReference>
<dbReference type="PANTHER" id="PTHR45749:SF37">
    <property type="entry name" value="OS05G0311600 PROTEIN"/>
    <property type="match status" value="1"/>
</dbReference>
<protein>
    <recommendedName>
        <fullName evidence="2">TTF-type domain-containing protein</fullName>
    </recommendedName>
</protein>
<reference evidence="3" key="1">
    <citation type="submission" date="2021-02" db="EMBL/GenBank/DDBJ databases">
        <authorList>
            <person name="Nowell W R."/>
        </authorList>
    </citation>
    <scope>NUCLEOTIDE SEQUENCE</scope>
</reference>